<dbReference type="PROSITE" id="PS50931">
    <property type="entry name" value="HTH_LYSR"/>
    <property type="match status" value="1"/>
</dbReference>
<dbReference type="InterPro" id="IPR000847">
    <property type="entry name" value="LysR_HTH_N"/>
</dbReference>
<dbReference type="CDD" id="cd05466">
    <property type="entry name" value="PBP2_LTTR_substrate"/>
    <property type="match status" value="1"/>
</dbReference>
<reference evidence="6 7" key="1">
    <citation type="submission" date="2017-04" db="EMBL/GenBank/DDBJ databases">
        <authorList>
            <person name="Afonso C.L."/>
            <person name="Miller P.J."/>
            <person name="Scott M.A."/>
            <person name="Spackman E."/>
            <person name="Goraichik I."/>
            <person name="Dimitrov K.M."/>
            <person name="Suarez D.L."/>
            <person name="Swayne D.E."/>
        </authorList>
    </citation>
    <scope>NUCLEOTIDE SEQUENCE [LARGE SCALE GENOMIC DNA]</scope>
    <source>
        <strain evidence="6 7">DSM 12555</strain>
    </source>
</reference>
<evidence type="ECO:0000256" key="3">
    <source>
        <dbReference type="ARBA" id="ARBA00023125"/>
    </source>
</evidence>
<comment type="similarity">
    <text evidence="1">Belongs to the LysR transcriptional regulatory family.</text>
</comment>
<dbReference type="InterPro" id="IPR036388">
    <property type="entry name" value="WH-like_DNA-bd_sf"/>
</dbReference>
<accession>A0A1W1WWQ9</accession>
<dbReference type="PANTHER" id="PTHR30346:SF28">
    <property type="entry name" value="HTH-TYPE TRANSCRIPTIONAL REGULATOR CYNR"/>
    <property type="match status" value="1"/>
</dbReference>
<feature type="domain" description="HTH lysR-type" evidence="5">
    <location>
        <begin position="1"/>
        <end position="58"/>
    </location>
</feature>
<dbReference type="Gene3D" id="3.40.190.290">
    <property type="match status" value="1"/>
</dbReference>
<dbReference type="Pfam" id="PF03466">
    <property type="entry name" value="LysR_substrate"/>
    <property type="match status" value="1"/>
</dbReference>
<dbReference type="RefSeq" id="WP_084113247.1">
    <property type="nucleotide sequence ID" value="NZ_FWXH01000002.1"/>
</dbReference>
<dbReference type="GO" id="GO:0032993">
    <property type="term" value="C:protein-DNA complex"/>
    <property type="evidence" value="ECO:0007669"/>
    <property type="project" value="TreeGrafter"/>
</dbReference>
<dbReference type="GO" id="GO:0003700">
    <property type="term" value="F:DNA-binding transcription factor activity"/>
    <property type="evidence" value="ECO:0007669"/>
    <property type="project" value="InterPro"/>
</dbReference>
<dbReference type="InterPro" id="IPR036390">
    <property type="entry name" value="WH_DNA-bd_sf"/>
</dbReference>
<name>A0A1W1WWQ9_9CLOT</name>
<dbReference type="PANTHER" id="PTHR30346">
    <property type="entry name" value="TRANSCRIPTIONAL DUAL REGULATOR HCAR-RELATED"/>
    <property type="match status" value="1"/>
</dbReference>
<evidence type="ECO:0000259" key="5">
    <source>
        <dbReference type="PROSITE" id="PS50931"/>
    </source>
</evidence>
<dbReference type="SUPFAM" id="SSF46785">
    <property type="entry name" value="Winged helix' DNA-binding domain"/>
    <property type="match status" value="1"/>
</dbReference>
<dbReference type="Gene3D" id="1.10.10.10">
    <property type="entry name" value="Winged helix-like DNA-binding domain superfamily/Winged helix DNA-binding domain"/>
    <property type="match status" value="1"/>
</dbReference>
<dbReference type="AlphaFoldDB" id="A0A1W1WWQ9"/>
<dbReference type="PRINTS" id="PR00039">
    <property type="entry name" value="HTHLYSR"/>
</dbReference>
<keyword evidence="4" id="KW-0804">Transcription</keyword>
<dbReference type="Pfam" id="PF00126">
    <property type="entry name" value="HTH_1"/>
    <property type="match status" value="1"/>
</dbReference>
<dbReference type="OrthoDB" id="9803714at2"/>
<keyword evidence="7" id="KW-1185">Reference proteome</keyword>
<dbReference type="EMBL" id="FWXH01000002">
    <property type="protein sequence ID" value="SMC16037.1"/>
    <property type="molecule type" value="Genomic_DNA"/>
</dbReference>
<evidence type="ECO:0000313" key="6">
    <source>
        <dbReference type="EMBL" id="SMC16037.1"/>
    </source>
</evidence>
<evidence type="ECO:0000256" key="1">
    <source>
        <dbReference type="ARBA" id="ARBA00009437"/>
    </source>
</evidence>
<keyword evidence="2" id="KW-0805">Transcription regulation</keyword>
<gene>
    <name evidence="6" type="ORF">SAMN02745134_00015</name>
</gene>
<evidence type="ECO:0000256" key="2">
    <source>
        <dbReference type="ARBA" id="ARBA00023015"/>
    </source>
</evidence>
<dbReference type="GO" id="GO:0003677">
    <property type="term" value="F:DNA binding"/>
    <property type="evidence" value="ECO:0007669"/>
    <property type="project" value="UniProtKB-KW"/>
</dbReference>
<organism evidence="6 7">
    <name type="scientific">Clostridium acidisoli DSM 12555</name>
    <dbReference type="NCBI Taxonomy" id="1121291"/>
    <lineage>
        <taxon>Bacteria</taxon>
        <taxon>Bacillati</taxon>
        <taxon>Bacillota</taxon>
        <taxon>Clostridia</taxon>
        <taxon>Eubacteriales</taxon>
        <taxon>Clostridiaceae</taxon>
        <taxon>Clostridium</taxon>
    </lineage>
</organism>
<protein>
    <submittedName>
        <fullName evidence="6">DNA-binding transcriptional regulator, LysR family</fullName>
    </submittedName>
</protein>
<dbReference type="SUPFAM" id="SSF53850">
    <property type="entry name" value="Periplasmic binding protein-like II"/>
    <property type="match status" value="1"/>
</dbReference>
<dbReference type="InterPro" id="IPR005119">
    <property type="entry name" value="LysR_subst-bd"/>
</dbReference>
<keyword evidence="3 6" id="KW-0238">DNA-binding</keyword>
<sequence length="289" mass="32638">MDIRQLRYFLTIVEEGSITKAAAKLHIAQPPLSHQLKLLEEELEIKLIERNTRKIQITDAGRILQYRSKQILELAENTRQELKDLKEGFKGVLSLGTVPSSSTTILLNKLNEFHNKYPHVNFKIRESNTSEILKLLSIGTIEVGIILTPFNSEKFESLLLPSEPMMVAVKSNMYFSSTETSVDLNDLINKPLIIDNKFKDMLITSCQQAGFEPTILCENEDARAVLLWVNAGIGIGIVPKSAANLIPSLNLKYIEINELSLKTNPAVVWLKNRYLSDVVKNFIDIFKSV</sequence>
<proteinExistence type="inferred from homology"/>
<dbReference type="FunFam" id="1.10.10.10:FF:000001">
    <property type="entry name" value="LysR family transcriptional regulator"/>
    <property type="match status" value="1"/>
</dbReference>
<evidence type="ECO:0000313" key="7">
    <source>
        <dbReference type="Proteomes" id="UP000192468"/>
    </source>
</evidence>
<evidence type="ECO:0000256" key="4">
    <source>
        <dbReference type="ARBA" id="ARBA00023163"/>
    </source>
</evidence>
<dbReference type="Proteomes" id="UP000192468">
    <property type="component" value="Unassembled WGS sequence"/>
</dbReference>